<evidence type="ECO:0000313" key="2">
    <source>
        <dbReference type="Proteomes" id="UP001152531"/>
    </source>
</evidence>
<keyword evidence="2" id="KW-1185">Reference proteome</keyword>
<gene>
    <name evidence="1" type="ORF">CLIB1444_10S00958</name>
</gene>
<proteinExistence type="predicted"/>
<name>A0ACA9YCC1_9ASCO</name>
<protein>
    <submittedName>
        <fullName evidence="1">Methylated RNA-binding protein 1</fullName>
    </submittedName>
</protein>
<sequence length="378" mass="43511">MFEMNLDDEMFQDESYSANTSLSLYSSNYLIRPEFRAPRSQTTMESILGNLEVPVRQSIWSKDFKTENKSLCDTYPPGGINLFQQCHLGSNNVHGSQVSANDSSVDESLNDTMFTEISNINYDNFNYDTKHTISETYDYPENGYLNRNYQDEGHEPLHQGNYSYNFNLDSVIRKAPPILHLDHPPVVKRPVIKTPIQTFMYPVPSVEVQQLPKLGEKTHLFKNYLGNYFDISVRSLFFVIKSYDLVDINASFINNVWSSTELGNKRLSKAFKSKNEVYLLFSVNGSGKFCGVAKMTSDIDFDNHCDIWSEESKWKGAFNVEWLLIKDIPNKYFQQFKIAINENKSVTNSRDTQEIPYDIGISMLKIFSTFKHVSSFLA</sequence>
<organism evidence="1 2">
    <name type="scientific">[Candida] jaroonii</name>
    <dbReference type="NCBI Taxonomy" id="467808"/>
    <lineage>
        <taxon>Eukaryota</taxon>
        <taxon>Fungi</taxon>
        <taxon>Dikarya</taxon>
        <taxon>Ascomycota</taxon>
        <taxon>Saccharomycotina</taxon>
        <taxon>Pichiomycetes</taxon>
        <taxon>Debaryomycetaceae</taxon>
        <taxon>Yamadazyma</taxon>
    </lineage>
</organism>
<dbReference type="Proteomes" id="UP001152531">
    <property type="component" value="Unassembled WGS sequence"/>
</dbReference>
<accession>A0ACA9YCC1</accession>
<reference evidence="1" key="1">
    <citation type="submission" date="2022-06" db="EMBL/GenBank/DDBJ databases">
        <authorList>
            <person name="Legras J.-L."/>
            <person name="Devillers H."/>
            <person name="Grondin C."/>
        </authorList>
    </citation>
    <scope>NUCLEOTIDE SEQUENCE</scope>
    <source>
        <strain evidence="1">CLIB 1444</strain>
    </source>
</reference>
<comment type="caution">
    <text evidence="1">The sequence shown here is derived from an EMBL/GenBank/DDBJ whole genome shotgun (WGS) entry which is preliminary data.</text>
</comment>
<evidence type="ECO:0000313" key="1">
    <source>
        <dbReference type="EMBL" id="CAH6722549.1"/>
    </source>
</evidence>
<dbReference type="EMBL" id="CALSDN010000010">
    <property type="protein sequence ID" value="CAH6722549.1"/>
    <property type="molecule type" value="Genomic_DNA"/>
</dbReference>